<dbReference type="AlphaFoldDB" id="A0A512AH33"/>
<reference evidence="4 5" key="1">
    <citation type="submission" date="2019-07" db="EMBL/GenBank/DDBJ databases">
        <title>Whole genome shotgun sequence of Novosphingobium sediminis NBRC 106119.</title>
        <authorList>
            <person name="Hosoyama A."/>
            <person name="Uohara A."/>
            <person name="Ohji S."/>
            <person name="Ichikawa N."/>
        </authorList>
    </citation>
    <scope>NUCLEOTIDE SEQUENCE [LARGE SCALE GENOMIC DNA]</scope>
    <source>
        <strain evidence="4 5">NBRC 106119</strain>
    </source>
</reference>
<organism evidence="4 5">
    <name type="scientific">Novosphingobium sediminis</name>
    <dbReference type="NCBI Taxonomy" id="707214"/>
    <lineage>
        <taxon>Bacteria</taxon>
        <taxon>Pseudomonadati</taxon>
        <taxon>Pseudomonadota</taxon>
        <taxon>Alphaproteobacteria</taxon>
        <taxon>Sphingomonadales</taxon>
        <taxon>Sphingomonadaceae</taxon>
        <taxon>Novosphingobium</taxon>
    </lineage>
</organism>
<dbReference type="InterPro" id="IPR051799">
    <property type="entry name" value="NADH_flavin_oxidoreductase"/>
</dbReference>
<dbReference type="Proteomes" id="UP000321464">
    <property type="component" value="Unassembled WGS sequence"/>
</dbReference>
<accession>A0A512AH33</accession>
<dbReference type="CDD" id="cd04733">
    <property type="entry name" value="OYE_like_2_FMN"/>
    <property type="match status" value="1"/>
</dbReference>
<protein>
    <submittedName>
        <fullName evidence="4">NADH oxidoreductase</fullName>
    </submittedName>
</protein>
<dbReference type="RefSeq" id="WP_147158348.1">
    <property type="nucleotide sequence ID" value="NZ_BJYR01000005.1"/>
</dbReference>
<name>A0A512AH33_9SPHN</name>
<evidence type="ECO:0000256" key="2">
    <source>
        <dbReference type="ARBA" id="ARBA00023002"/>
    </source>
</evidence>
<evidence type="ECO:0000313" key="4">
    <source>
        <dbReference type="EMBL" id="GEN98991.1"/>
    </source>
</evidence>
<dbReference type="InterPro" id="IPR013785">
    <property type="entry name" value="Aldolase_TIM"/>
</dbReference>
<dbReference type="EMBL" id="BJYR01000005">
    <property type="protein sequence ID" value="GEN98991.1"/>
    <property type="molecule type" value="Genomic_DNA"/>
</dbReference>
<comment type="caution">
    <text evidence="4">The sequence shown here is derived from an EMBL/GenBank/DDBJ whole genome shotgun (WGS) entry which is preliminary data.</text>
</comment>
<sequence>MPTIADSLTLPCGAVLPNRLAKAAMTEGLADPQGRATPELERLYGLWADGGSGLLISGNVQIDRDHLERPGNVIIQGPQDEAALAGLRKMAAAGTRAGGHIWMQISHAGRQTQVTVNPHPKAPSAVPVGLPGKQFGVPEALTEAEILELIERFGHAAEVAKETGFTGVQIHAAHGYLLSQFLSPRANLRTDQWGGSLENRARMLLAVIARVRAGVGPAFPIGVKLNSADFQKGGFAFEDSMVVARWLQDAGVDLLEISGGSYEQPAMMDISGMEAPDAPKVAASTAAREAYFVDFAKTMRASLTMPLLVTGGFRTRRAMNTALETGGADVIGLGRPLCVDTAGPAKLLAGADELDRWESKLKLLPPWLSFLGGLKMMRAVEGFAVTYWYYAQIDAIARTGRANIGISPFKALLTIQNAGKAWLKARAS</sequence>
<dbReference type="OrthoDB" id="9804454at2"/>
<dbReference type="SUPFAM" id="SSF51395">
    <property type="entry name" value="FMN-linked oxidoreductases"/>
    <property type="match status" value="1"/>
</dbReference>
<dbReference type="PANTHER" id="PTHR43656">
    <property type="entry name" value="BINDING OXIDOREDUCTASE, PUTATIVE (AFU_ORTHOLOGUE AFUA_2G08260)-RELATED"/>
    <property type="match status" value="1"/>
</dbReference>
<dbReference type="Gene3D" id="3.20.20.70">
    <property type="entry name" value="Aldolase class I"/>
    <property type="match status" value="1"/>
</dbReference>
<proteinExistence type="predicted"/>
<dbReference type="GO" id="GO:0016491">
    <property type="term" value="F:oxidoreductase activity"/>
    <property type="evidence" value="ECO:0007669"/>
    <property type="project" value="UniProtKB-KW"/>
</dbReference>
<evidence type="ECO:0000256" key="1">
    <source>
        <dbReference type="ARBA" id="ARBA00022630"/>
    </source>
</evidence>
<dbReference type="GO" id="GO:0010181">
    <property type="term" value="F:FMN binding"/>
    <property type="evidence" value="ECO:0007669"/>
    <property type="project" value="InterPro"/>
</dbReference>
<gene>
    <name evidence="4" type="ORF">NSE01_08240</name>
</gene>
<evidence type="ECO:0000259" key="3">
    <source>
        <dbReference type="Pfam" id="PF00724"/>
    </source>
</evidence>
<keyword evidence="1" id="KW-0285">Flavoprotein</keyword>
<evidence type="ECO:0000313" key="5">
    <source>
        <dbReference type="Proteomes" id="UP000321464"/>
    </source>
</evidence>
<keyword evidence="2" id="KW-0560">Oxidoreductase</keyword>
<dbReference type="Pfam" id="PF00724">
    <property type="entry name" value="Oxidored_FMN"/>
    <property type="match status" value="1"/>
</dbReference>
<feature type="domain" description="NADH:flavin oxidoreductase/NADH oxidase N-terminal" evidence="3">
    <location>
        <begin position="16"/>
        <end position="346"/>
    </location>
</feature>
<keyword evidence="5" id="KW-1185">Reference proteome</keyword>
<dbReference type="InterPro" id="IPR001155">
    <property type="entry name" value="OxRdtase_FMN_N"/>
</dbReference>
<dbReference type="PANTHER" id="PTHR43656:SF2">
    <property type="entry name" value="BINDING OXIDOREDUCTASE, PUTATIVE (AFU_ORTHOLOGUE AFUA_2G08260)-RELATED"/>
    <property type="match status" value="1"/>
</dbReference>